<gene>
    <name evidence="2" type="ORF">ARMGADRAFT_1074922</name>
</gene>
<dbReference type="AlphaFoldDB" id="A0A2H3E4G9"/>
<accession>A0A2H3E4G9</accession>
<evidence type="ECO:0008006" key="4">
    <source>
        <dbReference type="Google" id="ProtNLM"/>
    </source>
</evidence>
<dbReference type="Proteomes" id="UP000217790">
    <property type="component" value="Unassembled WGS sequence"/>
</dbReference>
<dbReference type="EMBL" id="KZ293648">
    <property type="protein sequence ID" value="PBK98048.1"/>
    <property type="molecule type" value="Genomic_DNA"/>
</dbReference>
<evidence type="ECO:0000313" key="2">
    <source>
        <dbReference type="EMBL" id="PBK98048.1"/>
    </source>
</evidence>
<proteinExistence type="predicted"/>
<feature type="chain" id="PRO_5013897551" description="Ricin B lectin domain-containing protein" evidence="1">
    <location>
        <begin position="20"/>
        <end position="167"/>
    </location>
</feature>
<reference evidence="3" key="1">
    <citation type="journal article" date="2017" name="Nat. Ecol. Evol.">
        <title>Genome expansion and lineage-specific genetic innovations in the forest pathogenic fungi Armillaria.</title>
        <authorList>
            <person name="Sipos G."/>
            <person name="Prasanna A.N."/>
            <person name="Walter M.C."/>
            <person name="O'Connor E."/>
            <person name="Balint B."/>
            <person name="Krizsan K."/>
            <person name="Kiss B."/>
            <person name="Hess J."/>
            <person name="Varga T."/>
            <person name="Slot J."/>
            <person name="Riley R."/>
            <person name="Boka B."/>
            <person name="Rigling D."/>
            <person name="Barry K."/>
            <person name="Lee J."/>
            <person name="Mihaltcheva S."/>
            <person name="LaButti K."/>
            <person name="Lipzen A."/>
            <person name="Waldron R."/>
            <person name="Moloney N.M."/>
            <person name="Sperisen C."/>
            <person name="Kredics L."/>
            <person name="Vagvoelgyi C."/>
            <person name="Patrignani A."/>
            <person name="Fitzpatrick D."/>
            <person name="Nagy I."/>
            <person name="Doyle S."/>
            <person name="Anderson J.B."/>
            <person name="Grigoriev I.V."/>
            <person name="Gueldener U."/>
            <person name="Muensterkoetter M."/>
            <person name="Nagy L.G."/>
        </authorList>
    </citation>
    <scope>NUCLEOTIDE SEQUENCE [LARGE SCALE GENOMIC DNA]</scope>
    <source>
        <strain evidence="3">Ar21-2</strain>
    </source>
</reference>
<protein>
    <recommendedName>
        <fullName evidence="4">Ricin B lectin domain-containing protein</fullName>
    </recommendedName>
</protein>
<keyword evidence="3" id="KW-1185">Reference proteome</keyword>
<organism evidence="2 3">
    <name type="scientific">Armillaria gallica</name>
    <name type="common">Bulbous honey fungus</name>
    <name type="synonym">Armillaria bulbosa</name>
    <dbReference type="NCBI Taxonomy" id="47427"/>
    <lineage>
        <taxon>Eukaryota</taxon>
        <taxon>Fungi</taxon>
        <taxon>Dikarya</taxon>
        <taxon>Basidiomycota</taxon>
        <taxon>Agaricomycotina</taxon>
        <taxon>Agaricomycetes</taxon>
        <taxon>Agaricomycetidae</taxon>
        <taxon>Agaricales</taxon>
        <taxon>Marasmiineae</taxon>
        <taxon>Physalacriaceae</taxon>
        <taxon>Armillaria</taxon>
    </lineage>
</organism>
<evidence type="ECO:0000313" key="3">
    <source>
        <dbReference type="Proteomes" id="UP000217790"/>
    </source>
</evidence>
<dbReference type="InParanoid" id="A0A2H3E4G9"/>
<keyword evidence="1" id="KW-0732">Signal</keyword>
<dbReference type="OrthoDB" id="2920504at2759"/>
<evidence type="ECO:0000256" key="1">
    <source>
        <dbReference type="SAM" id="SignalP"/>
    </source>
</evidence>
<name>A0A2H3E4G9_ARMGA</name>
<sequence length="167" mass="17938">MSSLTILFFFALFLTAAITSPLAVRDAPPGCHPNFAVSWSAKAVIGNPLSASTPPSKFFFQQNGFPIVDYMVKTMESTNLALELNGEAPLISNTDPSGSNVNQKWMVDCTFCTPNDILQEKNKVIAKGCSITSTTDKLCVMSLNSPMTLFACTSSGDELFDIIAVPV</sequence>
<dbReference type="STRING" id="47427.A0A2H3E4G9"/>
<feature type="signal peptide" evidence="1">
    <location>
        <begin position="1"/>
        <end position="19"/>
    </location>
</feature>